<dbReference type="Bgee" id="ENSMODG00000048571">
    <property type="expression patterns" value="Expressed in extraembryonic membrane and 17 other cell types or tissues"/>
</dbReference>
<reference evidence="2" key="3">
    <citation type="submission" date="2025-09" db="UniProtKB">
        <authorList>
            <consortium name="Ensembl"/>
        </authorList>
    </citation>
    <scope>IDENTIFICATION</scope>
</reference>
<accession>A0A5F8HDM5</accession>
<dbReference type="GeneTree" id="ENSGT00960000189920"/>
<dbReference type="InParanoid" id="A0A5F8HDM5"/>
<evidence type="ECO:0000313" key="2">
    <source>
        <dbReference type="Ensembl" id="ENSMODP00000057287.1"/>
    </source>
</evidence>
<keyword evidence="3" id="KW-1185">Reference proteome</keyword>
<proteinExistence type="predicted"/>
<evidence type="ECO:0000313" key="3">
    <source>
        <dbReference type="Proteomes" id="UP000002280"/>
    </source>
</evidence>
<feature type="transmembrane region" description="Helical" evidence="1">
    <location>
        <begin position="82"/>
        <end position="104"/>
    </location>
</feature>
<reference evidence="2" key="2">
    <citation type="submission" date="2025-08" db="UniProtKB">
        <authorList>
            <consortium name="Ensembl"/>
        </authorList>
    </citation>
    <scope>IDENTIFICATION</scope>
</reference>
<name>A0A5F8HDM5_MONDO</name>
<keyword evidence="1" id="KW-0812">Transmembrane</keyword>
<keyword evidence="1" id="KW-0472">Membrane</keyword>
<evidence type="ECO:0000256" key="1">
    <source>
        <dbReference type="SAM" id="Phobius"/>
    </source>
</evidence>
<keyword evidence="1" id="KW-1133">Transmembrane helix</keyword>
<sequence length="144" mass="16108">MSYIACPLFQVWNSLGGPSPSVKSLPDLCLEIMVSHWTAAAWKGLTWEFTSLPIGVRLAEVSPESWWSLTGRSRSRDRNLRLFLLALTGNICSETGAIFLPASLKMYGTDDALLYLFKKLSTFVIFGEATDTFHTYSCSCLTRR</sequence>
<dbReference type="Ensembl" id="ENSMODT00000084693.1">
    <property type="protein sequence ID" value="ENSMODP00000057287.1"/>
    <property type="gene ID" value="ENSMODG00000048571.1"/>
</dbReference>
<organism evidence="2 3">
    <name type="scientific">Monodelphis domestica</name>
    <name type="common">Gray short-tailed opossum</name>
    <dbReference type="NCBI Taxonomy" id="13616"/>
    <lineage>
        <taxon>Eukaryota</taxon>
        <taxon>Metazoa</taxon>
        <taxon>Chordata</taxon>
        <taxon>Craniata</taxon>
        <taxon>Vertebrata</taxon>
        <taxon>Euteleostomi</taxon>
        <taxon>Mammalia</taxon>
        <taxon>Metatheria</taxon>
        <taxon>Didelphimorphia</taxon>
        <taxon>Didelphidae</taxon>
        <taxon>Monodelphis</taxon>
    </lineage>
</organism>
<protein>
    <submittedName>
        <fullName evidence="2">Uncharacterized protein</fullName>
    </submittedName>
</protein>
<reference evidence="2 3" key="1">
    <citation type="journal article" date="2007" name="Nature">
        <title>Genome of the marsupial Monodelphis domestica reveals innovation in non-coding sequences.</title>
        <authorList>
            <person name="Mikkelsen T.S."/>
            <person name="Wakefield M.J."/>
            <person name="Aken B."/>
            <person name="Amemiya C.T."/>
            <person name="Chang J.L."/>
            <person name="Duke S."/>
            <person name="Garber M."/>
            <person name="Gentles A.J."/>
            <person name="Goodstadt L."/>
            <person name="Heger A."/>
            <person name="Jurka J."/>
            <person name="Kamal M."/>
            <person name="Mauceli E."/>
            <person name="Searle S.M."/>
            <person name="Sharpe T."/>
            <person name="Baker M.L."/>
            <person name="Batzer M.A."/>
            <person name="Benos P.V."/>
            <person name="Belov K."/>
            <person name="Clamp M."/>
            <person name="Cook A."/>
            <person name="Cuff J."/>
            <person name="Das R."/>
            <person name="Davidow L."/>
            <person name="Deakin J.E."/>
            <person name="Fazzari M.J."/>
            <person name="Glass J.L."/>
            <person name="Grabherr M."/>
            <person name="Greally J.M."/>
            <person name="Gu W."/>
            <person name="Hore T.A."/>
            <person name="Huttley G.A."/>
            <person name="Kleber M."/>
            <person name="Jirtle R.L."/>
            <person name="Koina E."/>
            <person name="Lee J.T."/>
            <person name="Mahony S."/>
            <person name="Marra M.A."/>
            <person name="Miller R.D."/>
            <person name="Nicholls R.D."/>
            <person name="Oda M."/>
            <person name="Papenfuss A.T."/>
            <person name="Parra Z.E."/>
            <person name="Pollock D.D."/>
            <person name="Ray D.A."/>
            <person name="Schein J.E."/>
            <person name="Speed T.P."/>
            <person name="Thompson K."/>
            <person name="VandeBerg J.L."/>
            <person name="Wade C.M."/>
            <person name="Walker J.A."/>
            <person name="Waters P.D."/>
            <person name="Webber C."/>
            <person name="Weidman J.R."/>
            <person name="Xie X."/>
            <person name="Zody M.C."/>
            <person name="Baldwin J."/>
            <person name="Abdouelleil A."/>
            <person name="Abdulkadir J."/>
            <person name="Abebe A."/>
            <person name="Abera B."/>
            <person name="Abreu J."/>
            <person name="Acer S.C."/>
            <person name="Aftuck L."/>
            <person name="Alexander A."/>
            <person name="An P."/>
            <person name="Anderson E."/>
            <person name="Anderson S."/>
            <person name="Arachi H."/>
            <person name="Azer M."/>
            <person name="Bachantsang P."/>
            <person name="Barry A."/>
            <person name="Bayul T."/>
            <person name="Berlin A."/>
            <person name="Bessette D."/>
            <person name="Bloom T."/>
            <person name="Bloom T."/>
            <person name="Boguslavskiy L."/>
            <person name="Bonnet C."/>
            <person name="Boukhgalter B."/>
            <person name="Bourzgui I."/>
            <person name="Brown A."/>
            <person name="Cahill P."/>
            <person name="Channer S."/>
            <person name="Cheshatsang Y."/>
            <person name="Chuda L."/>
            <person name="Citroen M."/>
            <person name="Collymore A."/>
            <person name="Cooke P."/>
            <person name="Costello M."/>
            <person name="D'Aco K."/>
            <person name="Daza R."/>
            <person name="De Haan G."/>
            <person name="DeGray S."/>
            <person name="DeMaso C."/>
            <person name="Dhargay N."/>
            <person name="Dooley K."/>
            <person name="Dooley E."/>
            <person name="Doricent M."/>
            <person name="Dorje P."/>
            <person name="Dorjee K."/>
            <person name="Dupes A."/>
            <person name="Elong R."/>
            <person name="Falk J."/>
            <person name="Farina A."/>
            <person name="Faro S."/>
            <person name="Ferguson D."/>
            <person name="Fisher S."/>
            <person name="Foley C.D."/>
            <person name="Franke A."/>
            <person name="Friedrich D."/>
            <person name="Gadbois L."/>
            <person name="Gearin G."/>
            <person name="Gearin C.R."/>
            <person name="Giannoukos G."/>
            <person name="Goode T."/>
            <person name="Graham J."/>
            <person name="Grandbois E."/>
            <person name="Grewal S."/>
            <person name="Gyaltsen K."/>
            <person name="Hafez N."/>
            <person name="Hagos B."/>
            <person name="Hall J."/>
            <person name="Henson C."/>
            <person name="Hollinger A."/>
            <person name="Honan T."/>
            <person name="Huard M.D."/>
            <person name="Hughes L."/>
            <person name="Hurhula B."/>
            <person name="Husby M.E."/>
            <person name="Kamat A."/>
            <person name="Kanga B."/>
            <person name="Kashin S."/>
            <person name="Khazanovich D."/>
            <person name="Kisner P."/>
            <person name="Lance K."/>
            <person name="Lara M."/>
            <person name="Lee W."/>
            <person name="Lennon N."/>
            <person name="Letendre F."/>
            <person name="LeVine R."/>
            <person name="Lipovsky A."/>
            <person name="Liu X."/>
            <person name="Liu J."/>
            <person name="Liu S."/>
            <person name="Lokyitsang T."/>
            <person name="Lokyitsang Y."/>
            <person name="Lubonja R."/>
            <person name="Lui A."/>
            <person name="MacDonald P."/>
            <person name="Magnisalis V."/>
            <person name="Maru K."/>
            <person name="Matthews C."/>
            <person name="McCusker W."/>
            <person name="McDonough S."/>
            <person name="Mehta T."/>
            <person name="Meldrim J."/>
            <person name="Meneus L."/>
            <person name="Mihai O."/>
            <person name="Mihalev A."/>
            <person name="Mihova T."/>
            <person name="Mittelman R."/>
            <person name="Mlenga V."/>
            <person name="Montmayeur A."/>
            <person name="Mulrain L."/>
            <person name="Navidi A."/>
            <person name="Naylor J."/>
            <person name="Negash T."/>
            <person name="Nguyen T."/>
            <person name="Nguyen N."/>
            <person name="Nicol R."/>
            <person name="Norbu C."/>
            <person name="Norbu N."/>
            <person name="Novod N."/>
            <person name="O'Neill B."/>
            <person name="Osman S."/>
            <person name="Markiewicz E."/>
            <person name="Oyono O.L."/>
            <person name="Patti C."/>
            <person name="Phunkhang P."/>
            <person name="Pierre F."/>
            <person name="Priest M."/>
            <person name="Raghuraman S."/>
            <person name="Rege F."/>
            <person name="Reyes R."/>
            <person name="Rise C."/>
            <person name="Rogov P."/>
            <person name="Ross K."/>
            <person name="Ryan E."/>
            <person name="Settipalli S."/>
            <person name="Shea T."/>
            <person name="Sherpa N."/>
            <person name="Shi L."/>
            <person name="Shih D."/>
            <person name="Sparrow T."/>
            <person name="Spaulding J."/>
            <person name="Stalker J."/>
            <person name="Stange-Thomann N."/>
            <person name="Stavropoulos S."/>
            <person name="Stone C."/>
            <person name="Strader C."/>
            <person name="Tesfaye S."/>
            <person name="Thomson T."/>
            <person name="Thoulutsang Y."/>
            <person name="Thoulutsang D."/>
            <person name="Topham K."/>
            <person name="Topping I."/>
            <person name="Tsamla T."/>
            <person name="Vassiliev H."/>
            <person name="Vo A."/>
            <person name="Wangchuk T."/>
            <person name="Wangdi T."/>
            <person name="Weiand M."/>
            <person name="Wilkinson J."/>
            <person name="Wilson A."/>
            <person name="Yadav S."/>
            <person name="Young G."/>
            <person name="Yu Q."/>
            <person name="Zembek L."/>
            <person name="Zhong D."/>
            <person name="Zimmer A."/>
            <person name="Zwirko Z."/>
            <person name="Jaffe D.B."/>
            <person name="Alvarez P."/>
            <person name="Brockman W."/>
            <person name="Butler J."/>
            <person name="Chin C."/>
            <person name="Gnerre S."/>
            <person name="MacCallum I."/>
            <person name="Graves J.A."/>
            <person name="Ponting C.P."/>
            <person name="Breen M."/>
            <person name="Samollow P.B."/>
            <person name="Lander E.S."/>
            <person name="Lindblad-Toh K."/>
        </authorList>
    </citation>
    <scope>NUCLEOTIDE SEQUENCE [LARGE SCALE GENOMIC DNA]</scope>
</reference>
<dbReference type="Proteomes" id="UP000002280">
    <property type="component" value="Chromosome 2"/>
</dbReference>
<dbReference type="AlphaFoldDB" id="A0A5F8HDM5"/>